<dbReference type="OrthoDB" id="9804723at2"/>
<dbReference type="GO" id="GO:0016020">
    <property type="term" value="C:membrane"/>
    <property type="evidence" value="ECO:0007669"/>
    <property type="project" value="TreeGrafter"/>
</dbReference>
<organism evidence="2 3">
    <name type="scientific">Pontivivens marinum</name>
    <dbReference type="NCBI Taxonomy" id="1690039"/>
    <lineage>
        <taxon>Bacteria</taxon>
        <taxon>Pseudomonadati</taxon>
        <taxon>Pseudomonadota</taxon>
        <taxon>Alphaproteobacteria</taxon>
        <taxon>Rhodobacterales</taxon>
        <taxon>Paracoccaceae</taxon>
        <taxon>Pontivivens</taxon>
    </lineage>
</organism>
<dbReference type="SUPFAM" id="SSF53474">
    <property type="entry name" value="alpha/beta-Hydrolases"/>
    <property type="match status" value="1"/>
</dbReference>
<dbReference type="EMBL" id="OCTN01000001">
    <property type="protein sequence ID" value="SOH93125.1"/>
    <property type="molecule type" value="Genomic_DNA"/>
</dbReference>
<dbReference type="InterPro" id="IPR000073">
    <property type="entry name" value="AB_hydrolase_1"/>
</dbReference>
<name>A0A2C9CPJ8_9RHOB</name>
<sequence>MQVRLAGAMTGLHRTGEQGPRLLLSHCSLAHSGAWKGMLGHLGPVRAEALDLPGHGMSEADPDRRPRRQAADALLEVLGDEPAHLVGHSFGGGVVLRAALDRPEAVASLTLIEPMMFYLLDAADPVAIDEAAATAGYINAVQSDQAELAAEEFMTLWGNGVPWKMVPEKLRTYAIERMGFITASADDVAGRGPDQITVEQIASLPCPVQLIAGAQTRPSAIAICETIAQPLGVTPHLVQGAGHMVPISHPAEVAKLIGAML</sequence>
<dbReference type="InterPro" id="IPR029058">
    <property type="entry name" value="AB_hydrolase_fold"/>
</dbReference>
<dbReference type="Pfam" id="PF12697">
    <property type="entry name" value="Abhydrolase_6"/>
    <property type="match status" value="1"/>
</dbReference>
<keyword evidence="3" id="KW-1185">Reference proteome</keyword>
<evidence type="ECO:0000313" key="3">
    <source>
        <dbReference type="Proteomes" id="UP000220034"/>
    </source>
</evidence>
<dbReference type="PRINTS" id="PR00111">
    <property type="entry name" value="ABHYDROLASE"/>
</dbReference>
<gene>
    <name evidence="2" type="ORF">SAMN06273572_101980</name>
</gene>
<proteinExistence type="predicted"/>
<dbReference type="PANTHER" id="PTHR43798">
    <property type="entry name" value="MONOACYLGLYCEROL LIPASE"/>
    <property type="match status" value="1"/>
</dbReference>
<dbReference type="PANTHER" id="PTHR43798:SF33">
    <property type="entry name" value="HYDROLASE, PUTATIVE (AFU_ORTHOLOGUE AFUA_2G14860)-RELATED"/>
    <property type="match status" value="1"/>
</dbReference>
<dbReference type="RefSeq" id="WP_097928656.1">
    <property type="nucleotide sequence ID" value="NZ_OCTN01000001.1"/>
</dbReference>
<dbReference type="AlphaFoldDB" id="A0A2C9CPJ8"/>
<evidence type="ECO:0000259" key="1">
    <source>
        <dbReference type="Pfam" id="PF12697"/>
    </source>
</evidence>
<dbReference type="InterPro" id="IPR050266">
    <property type="entry name" value="AB_hydrolase_sf"/>
</dbReference>
<feature type="domain" description="AB hydrolase-1" evidence="1">
    <location>
        <begin position="22"/>
        <end position="255"/>
    </location>
</feature>
<dbReference type="Proteomes" id="UP000220034">
    <property type="component" value="Unassembled WGS sequence"/>
</dbReference>
<dbReference type="Gene3D" id="3.40.50.1820">
    <property type="entry name" value="alpha/beta hydrolase"/>
    <property type="match status" value="1"/>
</dbReference>
<reference evidence="3" key="1">
    <citation type="submission" date="2017-09" db="EMBL/GenBank/DDBJ databases">
        <authorList>
            <person name="Varghese N."/>
            <person name="Submissions S."/>
        </authorList>
    </citation>
    <scope>NUCLEOTIDE SEQUENCE [LARGE SCALE GENOMIC DNA]</scope>
    <source>
        <strain evidence="3">C7</strain>
    </source>
</reference>
<evidence type="ECO:0000313" key="2">
    <source>
        <dbReference type="EMBL" id="SOH93125.1"/>
    </source>
</evidence>
<accession>A0A2C9CPJ8</accession>
<protein>
    <submittedName>
        <fullName evidence="2">Pimeloyl-ACP methyl ester carboxylesterase</fullName>
    </submittedName>
</protein>